<name>A0A3M7PX51_BRAPC</name>
<proteinExistence type="predicted"/>
<evidence type="ECO:0000256" key="1">
    <source>
        <dbReference type="SAM" id="Phobius"/>
    </source>
</evidence>
<organism evidence="2 3">
    <name type="scientific">Brachionus plicatilis</name>
    <name type="common">Marine rotifer</name>
    <name type="synonym">Brachionus muelleri</name>
    <dbReference type="NCBI Taxonomy" id="10195"/>
    <lineage>
        <taxon>Eukaryota</taxon>
        <taxon>Metazoa</taxon>
        <taxon>Spiralia</taxon>
        <taxon>Gnathifera</taxon>
        <taxon>Rotifera</taxon>
        <taxon>Eurotatoria</taxon>
        <taxon>Monogononta</taxon>
        <taxon>Pseudotrocha</taxon>
        <taxon>Ploima</taxon>
        <taxon>Brachionidae</taxon>
        <taxon>Brachionus</taxon>
    </lineage>
</organism>
<dbReference type="Gene3D" id="3.40.50.300">
    <property type="entry name" value="P-loop containing nucleotide triphosphate hydrolases"/>
    <property type="match status" value="1"/>
</dbReference>
<keyword evidence="2" id="KW-0378">Hydrolase</keyword>
<accession>A0A3M7PX51</accession>
<keyword evidence="2" id="KW-0067">ATP-binding</keyword>
<dbReference type="GO" id="GO:0004386">
    <property type="term" value="F:helicase activity"/>
    <property type="evidence" value="ECO:0007669"/>
    <property type="project" value="UniProtKB-KW"/>
</dbReference>
<dbReference type="OrthoDB" id="10060396at2759"/>
<keyword evidence="1" id="KW-1133">Transmembrane helix</keyword>
<dbReference type="EMBL" id="REGN01008384">
    <property type="protein sequence ID" value="RNA03726.1"/>
    <property type="molecule type" value="Genomic_DNA"/>
</dbReference>
<feature type="transmembrane region" description="Helical" evidence="1">
    <location>
        <begin position="277"/>
        <end position="299"/>
    </location>
</feature>
<gene>
    <name evidence="2" type="ORF">BpHYR1_028347</name>
</gene>
<comment type="caution">
    <text evidence="2">The sequence shown here is derived from an EMBL/GenBank/DDBJ whole genome shotgun (WGS) entry which is preliminary data.</text>
</comment>
<dbReference type="AlphaFoldDB" id="A0A3M7PX51"/>
<protein>
    <submittedName>
        <fullName evidence="2">Helitron helicase-like domain</fullName>
    </submittedName>
</protein>
<feature type="non-terminal residue" evidence="2">
    <location>
        <position position="1"/>
    </location>
</feature>
<keyword evidence="1" id="KW-0472">Membrane</keyword>
<keyword evidence="2" id="KW-0347">Helicase</keyword>
<keyword evidence="3" id="KW-1185">Reference proteome</keyword>
<sequence length="355" mass="40991">PNGYCKSKKSGKECRFEFPFSILEKSEIVFIENGATVVAEIRLKKNDPNILIAAVRYMVKYASKPEKLSQTFIDTFKTVLSHSTDEDNPKQKLRSIILKKSCGQRDIGQCEVCRLLMSGPLYQSSFQYVYQSLDSWDNSQLKQISKFDDAVKRFETFIKESPENVIFKLKRIREESDPEPDYELIVTEFTEIAELVPIKEIIDSFPVVDLSYDWIQRRAFYSKEELLLMIDWVDKQSSIHLETEDNKCPYAEKDQLNEMQRFAYEIMSLHLTESKQLLMILIGTAGTGKSFTIFALVVCTKCKSSFYYKWRNYTHIPFGGISLILVGDPGQLLPVCESVTGLVLLRTQMGLIRRH</sequence>
<keyword evidence="2" id="KW-0547">Nucleotide-binding</keyword>
<evidence type="ECO:0000313" key="3">
    <source>
        <dbReference type="Proteomes" id="UP000276133"/>
    </source>
</evidence>
<reference evidence="2 3" key="1">
    <citation type="journal article" date="2018" name="Sci. Rep.">
        <title>Genomic signatures of local adaptation to the degree of environmental predictability in rotifers.</title>
        <authorList>
            <person name="Franch-Gras L."/>
            <person name="Hahn C."/>
            <person name="Garcia-Roger E.M."/>
            <person name="Carmona M.J."/>
            <person name="Serra M."/>
            <person name="Gomez A."/>
        </authorList>
    </citation>
    <scope>NUCLEOTIDE SEQUENCE [LARGE SCALE GENOMIC DNA]</scope>
    <source>
        <strain evidence="2">HYR1</strain>
    </source>
</reference>
<dbReference type="InterPro" id="IPR027417">
    <property type="entry name" value="P-loop_NTPase"/>
</dbReference>
<dbReference type="Proteomes" id="UP000276133">
    <property type="component" value="Unassembled WGS sequence"/>
</dbReference>
<keyword evidence="1" id="KW-0812">Transmembrane</keyword>
<dbReference type="SUPFAM" id="SSF52540">
    <property type="entry name" value="P-loop containing nucleoside triphosphate hydrolases"/>
    <property type="match status" value="1"/>
</dbReference>
<evidence type="ECO:0000313" key="2">
    <source>
        <dbReference type="EMBL" id="RNA03726.1"/>
    </source>
</evidence>